<dbReference type="PIRSF" id="PIRSF005622">
    <property type="entry name" value="Hydrgn_mat_hypD"/>
    <property type="match status" value="1"/>
</dbReference>
<dbReference type="PANTHER" id="PTHR30149:SF0">
    <property type="entry name" value="HYDROGENASE MATURATION FACTOR HYPD"/>
    <property type="match status" value="1"/>
</dbReference>
<dbReference type="InterPro" id="IPR042243">
    <property type="entry name" value="HypD_1"/>
</dbReference>
<keyword evidence="3" id="KW-0408">Iron</keyword>
<dbReference type="GO" id="GO:0005506">
    <property type="term" value="F:iron ion binding"/>
    <property type="evidence" value="ECO:0007669"/>
    <property type="project" value="TreeGrafter"/>
</dbReference>
<comment type="caution">
    <text evidence="4">The sequence shown here is derived from an EMBL/GenBank/DDBJ whole genome shotgun (WGS) entry which is preliminary data.</text>
</comment>
<reference evidence="4" key="1">
    <citation type="submission" date="2017-02" db="EMBL/GenBank/DDBJ databases">
        <title>Delving into the versatile metabolic prowess of the omnipresent phylum Bacteroidetes.</title>
        <authorList>
            <person name="Nobu M.K."/>
            <person name="Mei R."/>
            <person name="Narihiro T."/>
            <person name="Kuroda K."/>
            <person name="Liu W.-T."/>
        </authorList>
    </citation>
    <scope>NUCLEOTIDE SEQUENCE</scope>
    <source>
        <strain evidence="4">ADurb.Bin131</strain>
    </source>
</reference>
<protein>
    <submittedName>
        <fullName evidence="4">Hydrogenase expression/formation protein HypD</fullName>
    </submittedName>
</protein>
<sequence length="364" mass="40304">MVHSDIRMDKNSVTDLVSEIHRLSKKIKRQVKFMEVCGTHTMTIARSGLRNLLPDNITLISGPGCPVCVVPNSYIDRAIAISNLDKTRILTFGDMFRVPSSVSSLEKQRSNGAKIDIVYSPLDGLELARAHTDETIVFLGVGFETTAPIVARVIKYAEKEKIKNFLVLSGHRLIPPAMEALVSSPGHNIDGFICPGHVSVVIGAEPYRIFAERYGIACVITGFEVCDILQSIIYLLEMISEIKEKSVYIQYSRCVNKDGNITARKTMYDVFEPVDSEWRGLGIIPLSGLAIKDKYSDFDAKKIPVNISSYREKKGCLCGMVLKGIISPFDCKLFGKQCTPENPVGPCMVSSEGACAAYYAYERR</sequence>
<dbReference type="PANTHER" id="PTHR30149">
    <property type="entry name" value="HYDROGENASE PROTEIN ASSEMBLY PROTEIN HYPD"/>
    <property type="match status" value="1"/>
</dbReference>
<keyword evidence="2" id="KW-0479">Metal-binding</keyword>
<evidence type="ECO:0000256" key="3">
    <source>
        <dbReference type="ARBA" id="ARBA00023004"/>
    </source>
</evidence>
<dbReference type="Gene3D" id="3.40.50.11750">
    <property type="entry name" value="HypD, alpha/beta domain 1"/>
    <property type="match status" value="2"/>
</dbReference>
<evidence type="ECO:0000256" key="2">
    <source>
        <dbReference type="ARBA" id="ARBA00022723"/>
    </source>
</evidence>
<evidence type="ECO:0000256" key="1">
    <source>
        <dbReference type="ARBA" id="ARBA00007888"/>
    </source>
</evidence>
<dbReference type="Proteomes" id="UP000485562">
    <property type="component" value="Unassembled WGS sequence"/>
</dbReference>
<name>A0A1V6CEI2_UNCT6</name>
<evidence type="ECO:0000313" key="4">
    <source>
        <dbReference type="EMBL" id="OQB75276.1"/>
    </source>
</evidence>
<dbReference type="GO" id="GO:0070025">
    <property type="term" value="F:carbon monoxide binding"/>
    <property type="evidence" value="ECO:0007669"/>
    <property type="project" value="TreeGrafter"/>
</dbReference>
<organism evidence="4">
    <name type="scientific">candidate division TA06 bacterium ADurb.Bin131</name>
    <dbReference type="NCBI Taxonomy" id="1852827"/>
    <lineage>
        <taxon>Bacteria</taxon>
        <taxon>Bacteria division TA06</taxon>
    </lineage>
</organism>
<dbReference type="EMBL" id="MWDQ01000018">
    <property type="protein sequence ID" value="OQB75276.1"/>
    <property type="molecule type" value="Genomic_DNA"/>
</dbReference>
<dbReference type="AlphaFoldDB" id="A0A1V6CEI2"/>
<dbReference type="InterPro" id="IPR002780">
    <property type="entry name" value="Hyd_form_HypD"/>
</dbReference>
<dbReference type="NCBIfam" id="TIGR00075">
    <property type="entry name" value="hypD"/>
    <property type="match status" value="1"/>
</dbReference>
<dbReference type="GO" id="GO:0051604">
    <property type="term" value="P:protein maturation"/>
    <property type="evidence" value="ECO:0007669"/>
    <property type="project" value="TreeGrafter"/>
</dbReference>
<dbReference type="InterPro" id="IPR042244">
    <property type="entry name" value="HypD_2_sf"/>
</dbReference>
<gene>
    <name evidence="4" type="primary">hypD_2</name>
    <name evidence="4" type="ORF">BWX89_00072</name>
</gene>
<proteinExistence type="inferred from homology"/>
<dbReference type="Gene3D" id="6.10.20.100">
    <property type="match status" value="1"/>
</dbReference>
<dbReference type="Pfam" id="PF01924">
    <property type="entry name" value="HypD"/>
    <property type="match status" value="1"/>
</dbReference>
<accession>A0A1V6CEI2</accession>
<dbReference type="GO" id="GO:0051539">
    <property type="term" value="F:4 iron, 4 sulfur cluster binding"/>
    <property type="evidence" value="ECO:0007669"/>
    <property type="project" value="TreeGrafter"/>
</dbReference>
<comment type="similarity">
    <text evidence="1">Belongs to the HypD family.</text>
</comment>